<gene>
    <name evidence="2" type="ORF">E9998_07305</name>
</gene>
<dbReference type="SUPFAM" id="SSF82607">
    <property type="entry name" value="YbaB-like"/>
    <property type="match status" value="1"/>
</dbReference>
<dbReference type="GO" id="GO:0003677">
    <property type="term" value="F:DNA binding"/>
    <property type="evidence" value="ECO:0007669"/>
    <property type="project" value="InterPro"/>
</dbReference>
<protein>
    <submittedName>
        <fullName evidence="2">YbaB/EbfC family nucleoid-associated protein</fullName>
    </submittedName>
</protein>
<comment type="caution">
    <text evidence="2">The sequence shown here is derived from an EMBL/GenBank/DDBJ whole genome shotgun (WGS) entry which is preliminary data.</text>
</comment>
<organism evidence="2 3">
    <name type="scientific">Glycomyces paridis</name>
    <dbReference type="NCBI Taxonomy" id="2126555"/>
    <lineage>
        <taxon>Bacteria</taxon>
        <taxon>Bacillati</taxon>
        <taxon>Actinomycetota</taxon>
        <taxon>Actinomycetes</taxon>
        <taxon>Glycomycetales</taxon>
        <taxon>Glycomycetaceae</taxon>
        <taxon>Glycomyces</taxon>
    </lineage>
</organism>
<name>A0A4S8PHW9_9ACTN</name>
<dbReference type="RefSeq" id="WP_136529043.1">
    <property type="nucleotide sequence ID" value="NZ_STGX01000004.1"/>
</dbReference>
<feature type="region of interest" description="Disordered" evidence="1">
    <location>
        <begin position="114"/>
        <end position="136"/>
    </location>
</feature>
<evidence type="ECO:0000256" key="1">
    <source>
        <dbReference type="SAM" id="MobiDB-lite"/>
    </source>
</evidence>
<keyword evidence="3" id="KW-1185">Reference proteome</keyword>
<dbReference type="EMBL" id="STGX01000004">
    <property type="protein sequence ID" value="THV30170.1"/>
    <property type="molecule type" value="Genomic_DNA"/>
</dbReference>
<dbReference type="InterPro" id="IPR004401">
    <property type="entry name" value="YbaB/EbfC"/>
</dbReference>
<dbReference type="Proteomes" id="UP000305792">
    <property type="component" value="Unassembled WGS sequence"/>
</dbReference>
<dbReference type="Pfam" id="PF02575">
    <property type="entry name" value="YbaB_DNA_bd"/>
    <property type="match status" value="1"/>
</dbReference>
<dbReference type="InterPro" id="IPR036894">
    <property type="entry name" value="YbaB-like_sf"/>
</dbReference>
<dbReference type="OrthoDB" id="3685284at2"/>
<evidence type="ECO:0000313" key="3">
    <source>
        <dbReference type="Proteomes" id="UP000305792"/>
    </source>
</evidence>
<sequence length="136" mass="14446">MATGFDDTIGTGATGGIDIASVRERLDGLQADARRRAEETQQLAQRLESISATASDDARVVTVTVDSAGHVTDLVFSDRVRGRQPDWLGQTVMAVIKAARAKLAEQTREIVEDTVGGESSTGRAVLSRYADDEAAP</sequence>
<accession>A0A4S8PHW9</accession>
<evidence type="ECO:0000313" key="2">
    <source>
        <dbReference type="EMBL" id="THV30170.1"/>
    </source>
</evidence>
<dbReference type="AlphaFoldDB" id="A0A4S8PHW9"/>
<proteinExistence type="predicted"/>
<dbReference type="Gene3D" id="3.30.1310.10">
    <property type="entry name" value="Nucleoid-associated protein YbaB-like domain"/>
    <property type="match status" value="1"/>
</dbReference>
<reference evidence="2 3" key="1">
    <citation type="journal article" date="2018" name="Int. J. Syst. Evol. Microbiol.">
        <title>Glycomyces paridis sp. nov., isolated from the medicinal plant Paris polyphylla.</title>
        <authorList>
            <person name="Fang X.M."/>
            <person name="Bai J.L."/>
            <person name="Su J."/>
            <person name="Zhao L.L."/>
            <person name="Liu H.Y."/>
            <person name="Ma B.P."/>
            <person name="Zhang Y.Q."/>
            <person name="Yu L.Y."/>
        </authorList>
    </citation>
    <scope>NUCLEOTIDE SEQUENCE [LARGE SCALE GENOMIC DNA]</scope>
    <source>
        <strain evidence="2 3">CPCC 204357</strain>
    </source>
</reference>